<dbReference type="InterPro" id="IPR019405">
    <property type="entry name" value="Lactonase_7-beta_prop"/>
</dbReference>
<dbReference type="Gene3D" id="2.130.10.10">
    <property type="entry name" value="YVTN repeat-like/Quinoprotein amine dehydrogenase"/>
    <property type="match status" value="1"/>
</dbReference>
<keyword evidence="2" id="KW-0313">Glucose metabolism</keyword>
<dbReference type="InterPro" id="IPR006311">
    <property type="entry name" value="TAT_signal"/>
</dbReference>
<dbReference type="OrthoDB" id="9790815at2"/>
<accession>A0A7Z2GMR7</accession>
<dbReference type="Proteomes" id="UP000433577">
    <property type="component" value="Chromosome 2"/>
</dbReference>
<evidence type="ECO:0000256" key="2">
    <source>
        <dbReference type="ARBA" id="ARBA00022526"/>
    </source>
</evidence>
<comment type="similarity">
    <text evidence="1">Belongs to the cycloisomerase 2 family.</text>
</comment>
<dbReference type="InterPro" id="IPR011048">
    <property type="entry name" value="Haem_d1_sf"/>
</dbReference>
<evidence type="ECO:0000313" key="4">
    <source>
        <dbReference type="Proteomes" id="UP000433577"/>
    </source>
</evidence>
<dbReference type="GO" id="GO:0006006">
    <property type="term" value="P:glucose metabolic process"/>
    <property type="evidence" value="ECO:0007669"/>
    <property type="project" value="UniProtKB-KW"/>
</dbReference>
<dbReference type="InterPro" id="IPR050282">
    <property type="entry name" value="Cycloisomerase_2"/>
</dbReference>
<dbReference type="PANTHER" id="PTHR30344:SF1">
    <property type="entry name" value="6-PHOSPHOGLUCONOLACTONASE"/>
    <property type="match status" value="1"/>
</dbReference>
<dbReference type="AlphaFoldDB" id="A0A7Z2GMR7"/>
<keyword evidence="2" id="KW-0119">Carbohydrate metabolism</keyword>
<sequence>MPVIAPSPDTLRRKLVLGAASFGALATLGAAPRHALAQPAAREEPHHPVLKGQSSMFAYVGSRTTRERNARGDGISVYQVDTTTGALTLVQLAKDLVNPSFLALSRNGERLYTVHGDMSDISAFAVDKASGTLTFLNTQSTQGKNPVHLALDPLERHVVVSNHIGASLAVLPVAADGSLLPLTQLVHLEGPIGPHRIEQKQSKPHFNPFDPGGRFVIVPDKGLDRTFSFRFENGTLTPAATPFVASREGAGPRHLAFHPGGQYAWIVNELDSTVTSYRYDAATGALAPFQVLSALPETFTGDSRASEIEVDRSGRFLYASNRGDDSIAVFAINAATGHLRFVHAEPTLGKTPRFMTSTPDGRFLYALNEDSDTIVAFSVDAQSGRLTPTGFVAESGSPVCMVFSTHAA</sequence>
<dbReference type="InterPro" id="IPR015943">
    <property type="entry name" value="WD40/YVTN_repeat-like_dom_sf"/>
</dbReference>
<organism evidence="3 4">
    <name type="scientific">Paraburkholderia acidisoli</name>
    <dbReference type="NCBI Taxonomy" id="2571748"/>
    <lineage>
        <taxon>Bacteria</taxon>
        <taxon>Pseudomonadati</taxon>
        <taxon>Pseudomonadota</taxon>
        <taxon>Betaproteobacteria</taxon>
        <taxon>Burkholderiales</taxon>
        <taxon>Burkholderiaceae</taxon>
        <taxon>Paraburkholderia</taxon>
    </lineage>
</organism>
<dbReference type="GO" id="GO:0005829">
    <property type="term" value="C:cytosol"/>
    <property type="evidence" value="ECO:0007669"/>
    <property type="project" value="TreeGrafter"/>
</dbReference>
<dbReference type="GO" id="GO:0017057">
    <property type="term" value="F:6-phosphogluconolactonase activity"/>
    <property type="evidence" value="ECO:0007669"/>
    <property type="project" value="TreeGrafter"/>
</dbReference>
<evidence type="ECO:0000256" key="1">
    <source>
        <dbReference type="ARBA" id="ARBA00005564"/>
    </source>
</evidence>
<dbReference type="SUPFAM" id="SSF51004">
    <property type="entry name" value="C-terminal (heme d1) domain of cytochrome cd1-nitrite reductase"/>
    <property type="match status" value="1"/>
</dbReference>
<dbReference type="PROSITE" id="PS51318">
    <property type="entry name" value="TAT"/>
    <property type="match status" value="1"/>
</dbReference>
<gene>
    <name evidence="3" type="ORF">FAZ98_21255</name>
</gene>
<proteinExistence type="inferred from homology"/>
<dbReference type="Pfam" id="PF10282">
    <property type="entry name" value="Lactonase"/>
    <property type="match status" value="1"/>
</dbReference>
<keyword evidence="4" id="KW-1185">Reference proteome</keyword>
<dbReference type="EMBL" id="CP046914">
    <property type="protein sequence ID" value="QGZ64558.1"/>
    <property type="molecule type" value="Genomic_DNA"/>
</dbReference>
<protein>
    <submittedName>
        <fullName evidence="3">Beta-propeller fold lactonase family protein</fullName>
    </submittedName>
</protein>
<name>A0A7Z2GMR7_9BURK</name>
<evidence type="ECO:0000313" key="3">
    <source>
        <dbReference type="EMBL" id="QGZ64558.1"/>
    </source>
</evidence>
<dbReference type="PANTHER" id="PTHR30344">
    <property type="entry name" value="6-PHOSPHOGLUCONOLACTONASE-RELATED"/>
    <property type="match status" value="1"/>
</dbReference>
<dbReference type="KEGG" id="pacs:FAZ98_21255"/>
<reference evidence="3 4" key="1">
    <citation type="submission" date="2019-12" db="EMBL/GenBank/DDBJ databases">
        <title>Paraburkholderia acidiphila 7Q-K02 sp. nov and Paraburkholderia acidisoli DHF22 sp. nov., two strains isolated from forest soil.</title>
        <authorList>
            <person name="Gao Z."/>
            <person name="Qiu L."/>
        </authorList>
    </citation>
    <scope>NUCLEOTIDE SEQUENCE [LARGE SCALE GENOMIC DNA]</scope>
    <source>
        <strain evidence="3 4">DHF22</strain>
    </source>
</reference>